<dbReference type="InterPro" id="IPR011322">
    <property type="entry name" value="N-reg_PII-like_a/b"/>
</dbReference>
<dbReference type="Gene3D" id="3.30.70.120">
    <property type="match status" value="1"/>
</dbReference>
<dbReference type="PANTHER" id="PTHR35983:SF1">
    <property type="entry name" value="UPF0166 PROTEIN TM_0021"/>
    <property type="match status" value="1"/>
</dbReference>
<dbReference type="PATRIC" id="fig|45065.4.peg.2461"/>
<reference evidence="2 3" key="1">
    <citation type="submission" date="2015-11" db="EMBL/GenBank/DDBJ databases">
        <title>Genomic analysis of 38 Legionella species identifies large and diverse effector repertoires.</title>
        <authorList>
            <person name="Burstein D."/>
            <person name="Amaro F."/>
            <person name="Zusman T."/>
            <person name="Lifshitz Z."/>
            <person name="Cohen O."/>
            <person name="Gilbert J.A."/>
            <person name="Pupko T."/>
            <person name="Shuman H.A."/>
            <person name="Segal G."/>
        </authorList>
    </citation>
    <scope>NUCLEOTIDE SEQUENCE [LARGE SCALE GENOMIC DNA]</scope>
    <source>
        <strain evidence="2 3">ATCC 49504</strain>
    </source>
</reference>
<gene>
    <name evidence="2" type="ORF">Lgee_2265</name>
</gene>
<dbReference type="Proteomes" id="UP000054785">
    <property type="component" value="Unassembled WGS sequence"/>
</dbReference>
<evidence type="ECO:0000313" key="3">
    <source>
        <dbReference type="Proteomes" id="UP000054785"/>
    </source>
</evidence>
<dbReference type="Pfam" id="PF02641">
    <property type="entry name" value="DUF190"/>
    <property type="match status" value="1"/>
</dbReference>
<comment type="similarity">
    <text evidence="1">Belongs to the UPF0166 family.</text>
</comment>
<dbReference type="InterPro" id="IPR015867">
    <property type="entry name" value="N-reg_PII/ATP_PRibTrfase_C"/>
</dbReference>
<dbReference type="AlphaFoldDB" id="A0A0W0TGJ5"/>
<sequence>MTQVRMVRVYLSEDAPVLKALYEHLHVSGVRGATLFRGIRGFGHTGIEREASLLDMHFHLPVVLEFFDTPERVDAVLAAFPETIEAGRMVQWLAQVNEE</sequence>
<evidence type="ECO:0000256" key="1">
    <source>
        <dbReference type="ARBA" id="ARBA00010554"/>
    </source>
</evidence>
<protein>
    <submittedName>
        <fullName evidence="2">Uncharacterized protein</fullName>
    </submittedName>
</protein>
<accession>A0A0W0TGJ5</accession>
<proteinExistence type="inferred from homology"/>
<name>A0A0W0TGJ5_9GAMM</name>
<dbReference type="InterPro" id="IPR003793">
    <property type="entry name" value="UPF0166"/>
</dbReference>
<dbReference type="STRING" id="45065.Lgee_2265"/>
<comment type="caution">
    <text evidence="2">The sequence shown here is derived from an EMBL/GenBank/DDBJ whole genome shotgun (WGS) entry which is preliminary data.</text>
</comment>
<keyword evidence="3" id="KW-1185">Reference proteome</keyword>
<organism evidence="2 3">
    <name type="scientific">Legionella geestiana</name>
    <dbReference type="NCBI Taxonomy" id="45065"/>
    <lineage>
        <taxon>Bacteria</taxon>
        <taxon>Pseudomonadati</taxon>
        <taxon>Pseudomonadota</taxon>
        <taxon>Gammaproteobacteria</taxon>
        <taxon>Legionellales</taxon>
        <taxon>Legionellaceae</taxon>
        <taxon>Legionella</taxon>
    </lineage>
</organism>
<dbReference type="PANTHER" id="PTHR35983">
    <property type="entry name" value="UPF0166 PROTEIN TM_0021"/>
    <property type="match status" value="1"/>
</dbReference>
<dbReference type="RefSeq" id="WP_028387443.1">
    <property type="nucleotide sequence ID" value="NZ_CAAAHN010000017.1"/>
</dbReference>
<dbReference type="SUPFAM" id="SSF54913">
    <property type="entry name" value="GlnB-like"/>
    <property type="match status" value="1"/>
</dbReference>
<dbReference type="OrthoDB" id="5295185at2"/>
<evidence type="ECO:0000313" key="2">
    <source>
        <dbReference type="EMBL" id="KTC94737.1"/>
    </source>
</evidence>
<dbReference type="EMBL" id="LNYC01000080">
    <property type="protein sequence ID" value="KTC94737.1"/>
    <property type="molecule type" value="Genomic_DNA"/>
</dbReference>